<proteinExistence type="predicted"/>
<sequence length="92" mass="10275">MCLDTIEKCPKSSEPANAKYLLCNQKEIFHSICVQNCEVIFVPQVSLGFRTVKKKTKVNESLEADNINKVLPKSTLIEKCSYKDLDPSNAGP</sequence>
<comment type="caution">
    <text evidence="1">The sequence shown here is derived from an EMBL/GenBank/DDBJ whole genome shotgun (WGS) entry which is preliminary data.</text>
</comment>
<dbReference type="AlphaFoldDB" id="A0A4Y2PJC7"/>
<dbReference type="Proteomes" id="UP000499080">
    <property type="component" value="Unassembled WGS sequence"/>
</dbReference>
<organism evidence="1 2">
    <name type="scientific">Araneus ventricosus</name>
    <name type="common">Orbweaver spider</name>
    <name type="synonym">Epeira ventricosa</name>
    <dbReference type="NCBI Taxonomy" id="182803"/>
    <lineage>
        <taxon>Eukaryota</taxon>
        <taxon>Metazoa</taxon>
        <taxon>Ecdysozoa</taxon>
        <taxon>Arthropoda</taxon>
        <taxon>Chelicerata</taxon>
        <taxon>Arachnida</taxon>
        <taxon>Araneae</taxon>
        <taxon>Araneomorphae</taxon>
        <taxon>Entelegynae</taxon>
        <taxon>Araneoidea</taxon>
        <taxon>Araneidae</taxon>
        <taxon>Araneus</taxon>
    </lineage>
</organism>
<reference evidence="1 2" key="1">
    <citation type="journal article" date="2019" name="Sci. Rep.">
        <title>Orb-weaving spider Araneus ventricosus genome elucidates the spidroin gene catalogue.</title>
        <authorList>
            <person name="Kono N."/>
            <person name="Nakamura H."/>
            <person name="Ohtoshi R."/>
            <person name="Moran D.A.P."/>
            <person name="Shinohara A."/>
            <person name="Yoshida Y."/>
            <person name="Fujiwara M."/>
            <person name="Mori M."/>
            <person name="Tomita M."/>
            <person name="Arakawa K."/>
        </authorList>
    </citation>
    <scope>NUCLEOTIDE SEQUENCE [LARGE SCALE GENOMIC DNA]</scope>
</reference>
<accession>A0A4Y2PJC7</accession>
<name>A0A4Y2PJC7_ARAVE</name>
<evidence type="ECO:0000313" key="2">
    <source>
        <dbReference type="Proteomes" id="UP000499080"/>
    </source>
</evidence>
<dbReference type="EMBL" id="BGPR01011458">
    <property type="protein sequence ID" value="GBN51424.1"/>
    <property type="molecule type" value="Genomic_DNA"/>
</dbReference>
<protein>
    <submittedName>
        <fullName evidence="1">Uncharacterized protein</fullName>
    </submittedName>
</protein>
<keyword evidence="2" id="KW-1185">Reference proteome</keyword>
<evidence type="ECO:0000313" key="1">
    <source>
        <dbReference type="EMBL" id="GBN51424.1"/>
    </source>
</evidence>
<gene>
    <name evidence="1" type="ORF">AVEN_267863_1</name>
</gene>